<dbReference type="Proteomes" id="UP000694892">
    <property type="component" value="Chromosome 6S"/>
</dbReference>
<accession>A0A974CIA8</accession>
<gene>
    <name evidence="1" type="ORF">XELAEV_18032626mg</name>
</gene>
<sequence length="75" mass="8587">MSSSHHTHKHSKSKFFLLTAGCNFIPCIPRERHTPPKSHILGDPLLVHCHLGVWDLANKEPGASVRKKWTMRPWP</sequence>
<dbReference type="AlphaFoldDB" id="A0A974CIA8"/>
<name>A0A974CIA8_XENLA</name>
<protein>
    <submittedName>
        <fullName evidence="1">Uncharacterized protein</fullName>
    </submittedName>
</protein>
<evidence type="ECO:0000313" key="1">
    <source>
        <dbReference type="EMBL" id="OCT73663.1"/>
    </source>
</evidence>
<evidence type="ECO:0000313" key="2">
    <source>
        <dbReference type="Proteomes" id="UP000694892"/>
    </source>
</evidence>
<organism evidence="1 2">
    <name type="scientific">Xenopus laevis</name>
    <name type="common">African clawed frog</name>
    <dbReference type="NCBI Taxonomy" id="8355"/>
    <lineage>
        <taxon>Eukaryota</taxon>
        <taxon>Metazoa</taxon>
        <taxon>Chordata</taxon>
        <taxon>Craniata</taxon>
        <taxon>Vertebrata</taxon>
        <taxon>Euteleostomi</taxon>
        <taxon>Amphibia</taxon>
        <taxon>Batrachia</taxon>
        <taxon>Anura</taxon>
        <taxon>Pipoidea</taxon>
        <taxon>Pipidae</taxon>
        <taxon>Xenopodinae</taxon>
        <taxon>Xenopus</taxon>
        <taxon>Xenopus</taxon>
    </lineage>
</organism>
<reference evidence="2" key="1">
    <citation type="journal article" date="2016" name="Nature">
        <title>Genome evolution in the allotetraploid frog Xenopus laevis.</title>
        <authorList>
            <person name="Session A.M."/>
            <person name="Uno Y."/>
            <person name="Kwon T."/>
            <person name="Chapman J.A."/>
            <person name="Toyoda A."/>
            <person name="Takahashi S."/>
            <person name="Fukui A."/>
            <person name="Hikosaka A."/>
            <person name="Suzuki A."/>
            <person name="Kondo M."/>
            <person name="van Heeringen S.J."/>
            <person name="Quigley I."/>
            <person name="Heinz S."/>
            <person name="Ogino H."/>
            <person name="Ochi H."/>
            <person name="Hellsten U."/>
            <person name="Lyons J.B."/>
            <person name="Simakov O."/>
            <person name="Putnam N."/>
            <person name="Stites J."/>
            <person name="Kuroki Y."/>
            <person name="Tanaka T."/>
            <person name="Michiue T."/>
            <person name="Watanabe M."/>
            <person name="Bogdanovic O."/>
            <person name="Lister R."/>
            <person name="Georgiou G."/>
            <person name="Paranjpe S.S."/>
            <person name="van Kruijsbergen I."/>
            <person name="Shu S."/>
            <person name="Carlson J."/>
            <person name="Kinoshita T."/>
            <person name="Ohta Y."/>
            <person name="Mawaribuchi S."/>
            <person name="Jenkins J."/>
            <person name="Grimwood J."/>
            <person name="Schmutz J."/>
            <person name="Mitros T."/>
            <person name="Mozaffari S.V."/>
            <person name="Suzuki Y."/>
            <person name="Haramoto Y."/>
            <person name="Yamamoto T.S."/>
            <person name="Takagi C."/>
            <person name="Heald R."/>
            <person name="Miller K."/>
            <person name="Haudenschild C."/>
            <person name="Kitzman J."/>
            <person name="Nakayama T."/>
            <person name="Izutsu Y."/>
            <person name="Robert J."/>
            <person name="Fortriede J."/>
            <person name="Burns K."/>
            <person name="Lotay V."/>
            <person name="Karimi K."/>
            <person name="Yasuoka Y."/>
            <person name="Dichmann D.S."/>
            <person name="Flajnik M.F."/>
            <person name="Houston D.W."/>
            <person name="Shendure J."/>
            <person name="DuPasquier L."/>
            <person name="Vize P.D."/>
            <person name="Zorn A.M."/>
            <person name="Ito M."/>
            <person name="Marcotte E.M."/>
            <person name="Wallingford J.B."/>
            <person name="Ito Y."/>
            <person name="Asashima M."/>
            <person name="Ueno N."/>
            <person name="Matsuda Y."/>
            <person name="Veenstra G.J."/>
            <person name="Fujiyama A."/>
            <person name="Harland R.M."/>
            <person name="Taira M."/>
            <person name="Rokhsar D.S."/>
        </authorList>
    </citation>
    <scope>NUCLEOTIDE SEQUENCE [LARGE SCALE GENOMIC DNA]</scope>
    <source>
        <strain evidence="2">J</strain>
    </source>
</reference>
<proteinExistence type="predicted"/>
<dbReference type="EMBL" id="CM004477">
    <property type="protein sequence ID" value="OCT73663.1"/>
    <property type="molecule type" value="Genomic_DNA"/>
</dbReference>